<dbReference type="AlphaFoldDB" id="A0A2N6UK84"/>
<comment type="caution">
    <text evidence="1">The sequence shown here is derived from an EMBL/GenBank/DDBJ whole genome shotgun (WGS) entry which is preliminary data.</text>
</comment>
<evidence type="ECO:0000313" key="2">
    <source>
        <dbReference type="Proteomes" id="UP000235658"/>
    </source>
</evidence>
<proteinExistence type="predicted"/>
<gene>
    <name evidence="1" type="ORF">CJ192_00285</name>
</gene>
<dbReference type="SUPFAM" id="SSF56281">
    <property type="entry name" value="Metallo-hydrolase/oxidoreductase"/>
    <property type="match status" value="1"/>
</dbReference>
<sequence length="257" mass="30236">MIEKIIITYIYHSCYSVEIGDYFIIFDYYKGVLNIPENKKVIFVSSHGHSDHYTSEILKIPNMKNYTYILSTDIAQLENDDNIIYIKNNKLGIDQLKSLYNSKNVYLIDPDQEKEIKFKNDKIRIKSFGSTDEGISILLDICGITIFHAGDLNYWAWDDYDDKTLKKEYYAFIEQVDKIKKYSIDIAFFPVDYRLRDNYYKGPKIFADNVRPQLMFPLHSGDHEKISQKFKKEIVLKETIFRPIIASGQKIIVDIKD</sequence>
<dbReference type="Pfam" id="PF13483">
    <property type="entry name" value="Lactamase_B_3"/>
    <property type="match status" value="1"/>
</dbReference>
<dbReference type="GeneID" id="84577614"/>
<dbReference type="InterPro" id="IPR036866">
    <property type="entry name" value="RibonucZ/Hydroxyglut_hydro"/>
</dbReference>
<name>A0A2N6UK84_9FIRM</name>
<protein>
    <submittedName>
        <fullName evidence="1">Hydrolase</fullName>
    </submittedName>
</protein>
<reference evidence="1 2" key="1">
    <citation type="submission" date="2017-09" db="EMBL/GenBank/DDBJ databases">
        <title>Bacterial strain isolated from the female urinary microbiota.</title>
        <authorList>
            <person name="Thomas-White K."/>
            <person name="Kumar N."/>
            <person name="Forster S."/>
            <person name="Putonti C."/>
            <person name="Lawley T."/>
            <person name="Wolfe A.J."/>
        </authorList>
    </citation>
    <scope>NUCLEOTIDE SEQUENCE [LARGE SCALE GENOMIC DNA]</scope>
    <source>
        <strain evidence="1 2">UMB0204</strain>
    </source>
</reference>
<dbReference type="RefSeq" id="WP_102197324.1">
    <property type="nucleotide sequence ID" value="NZ_PNHP01000001.1"/>
</dbReference>
<dbReference type="PANTHER" id="PTHR42967:SF1">
    <property type="entry name" value="MBL FOLD METALLO-HYDROLASE"/>
    <property type="match status" value="1"/>
</dbReference>
<dbReference type="EMBL" id="PNHP01000001">
    <property type="protein sequence ID" value="PMC82205.1"/>
    <property type="molecule type" value="Genomic_DNA"/>
</dbReference>
<dbReference type="Gene3D" id="3.60.15.10">
    <property type="entry name" value="Ribonuclease Z/Hydroxyacylglutathione hydrolase-like"/>
    <property type="match status" value="1"/>
</dbReference>
<keyword evidence="1" id="KW-0378">Hydrolase</keyword>
<accession>A0A2N6UK84</accession>
<dbReference type="GO" id="GO:0016787">
    <property type="term" value="F:hydrolase activity"/>
    <property type="evidence" value="ECO:0007669"/>
    <property type="project" value="UniProtKB-KW"/>
</dbReference>
<organism evidence="1 2">
    <name type="scientific">Anaerococcus hydrogenalis</name>
    <dbReference type="NCBI Taxonomy" id="33029"/>
    <lineage>
        <taxon>Bacteria</taxon>
        <taxon>Bacillati</taxon>
        <taxon>Bacillota</taxon>
        <taxon>Tissierellia</taxon>
        <taxon>Tissierellales</taxon>
        <taxon>Peptoniphilaceae</taxon>
        <taxon>Anaerococcus</taxon>
    </lineage>
</organism>
<dbReference type="Proteomes" id="UP000235658">
    <property type="component" value="Unassembled WGS sequence"/>
</dbReference>
<dbReference type="PANTHER" id="PTHR42967">
    <property type="entry name" value="METAL DEPENDENT HYDROLASE"/>
    <property type="match status" value="1"/>
</dbReference>
<evidence type="ECO:0000313" key="1">
    <source>
        <dbReference type="EMBL" id="PMC82205.1"/>
    </source>
</evidence>